<dbReference type="PROSITE" id="PS00130">
    <property type="entry name" value="U_DNA_GLYCOSYLASE"/>
    <property type="match status" value="1"/>
</dbReference>
<evidence type="ECO:0000256" key="11">
    <source>
        <dbReference type="RuleBase" id="RU003780"/>
    </source>
</evidence>
<evidence type="ECO:0000256" key="8">
    <source>
        <dbReference type="ARBA" id="ARBA00023204"/>
    </source>
</evidence>
<dbReference type="PANTHER" id="PTHR11264:SF0">
    <property type="entry name" value="URACIL-DNA GLYCOSYLASE"/>
    <property type="match status" value="1"/>
</dbReference>
<dbReference type="RefSeq" id="WP_339967565.1">
    <property type="nucleotide sequence ID" value="NZ_JBBHJY010000006.1"/>
</dbReference>
<comment type="subcellular location">
    <subcellularLocation>
        <location evidence="9">Cytoplasm</location>
    </subcellularLocation>
</comment>
<dbReference type="PANTHER" id="PTHR11264">
    <property type="entry name" value="URACIL-DNA GLYCOSYLASE"/>
    <property type="match status" value="1"/>
</dbReference>
<dbReference type="Pfam" id="PF03167">
    <property type="entry name" value="UDG"/>
    <property type="match status" value="1"/>
</dbReference>
<evidence type="ECO:0000256" key="1">
    <source>
        <dbReference type="ARBA" id="ARBA00001400"/>
    </source>
</evidence>
<feature type="domain" description="Uracil-DNA glycosylase-like" evidence="12">
    <location>
        <begin position="53"/>
        <end position="217"/>
    </location>
</feature>
<proteinExistence type="inferred from homology"/>
<protein>
    <recommendedName>
        <fullName evidence="5 9">Uracil-DNA glycosylase</fullName>
        <shortName evidence="9">UDG</shortName>
        <ecNumber evidence="4 9">3.2.2.27</ecNumber>
    </recommendedName>
</protein>
<reference evidence="13 14" key="1">
    <citation type="submission" date="2024-03" db="EMBL/GenBank/DDBJ databases">
        <authorList>
            <person name="Jo J.-H."/>
        </authorList>
    </citation>
    <scope>NUCLEOTIDE SEQUENCE [LARGE SCALE GENOMIC DNA]</scope>
    <source>
        <strain evidence="13 14">AS3R-12</strain>
    </source>
</reference>
<dbReference type="SMART" id="SM00987">
    <property type="entry name" value="UreE_C"/>
    <property type="match status" value="1"/>
</dbReference>
<dbReference type="NCBIfam" id="TIGR00628">
    <property type="entry name" value="ung"/>
    <property type="match status" value="1"/>
</dbReference>
<evidence type="ECO:0000256" key="4">
    <source>
        <dbReference type="ARBA" id="ARBA00012030"/>
    </source>
</evidence>
<evidence type="ECO:0000313" key="13">
    <source>
        <dbReference type="EMBL" id="MEJ6010766.1"/>
    </source>
</evidence>
<organism evidence="13 14">
    <name type="scientific">Novosphingobium aquae</name>
    <dbReference type="NCBI Taxonomy" id="3133435"/>
    <lineage>
        <taxon>Bacteria</taxon>
        <taxon>Pseudomonadati</taxon>
        <taxon>Pseudomonadota</taxon>
        <taxon>Alphaproteobacteria</taxon>
        <taxon>Sphingomonadales</taxon>
        <taxon>Sphingomonadaceae</taxon>
        <taxon>Novosphingobium</taxon>
    </lineage>
</organism>
<feature type="active site" description="Proton acceptor" evidence="9 10">
    <location>
        <position position="68"/>
    </location>
</feature>
<keyword evidence="13" id="KW-0326">Glycosidase</keyword>
<evidence type="ECO:0000256" key="7">
    <source>
        <dbReference type="ARBA" id="ARBA00022801"/>
    </source>
</evidence>
<dbReference type="InterPro" id="IPR018085">
    <property type="entry name" value="Ura-DNA_Glyclase_AS"/>
</dbReference>
<keyword evidence="6 9" id="KW-0227">DNA damage</keyword>
<keyword evidence="8 9" id="KW-0234">DNA repair</keyword>
<evidence type="ECO:0000256" key="9">
    <source>
        <dbReference type="HAMAP-Rule" id="MF_00148"/>
    </source>
</evidence>
<sequence>MPDTAALPESWRLALDPVLQTPESRWLGGFLKAEEAGGKRIFPPLGSRLAALELTPLDQVKVVILGQDPYHGAGQAHGLCFSVAKGVKVPPSLVNIYKEIESDLGLPRPSHGHLESWARQGVLLLNTSLTVEEGKAGSHQGKGWEAITDAIIAAVAAKTEPCVFMLWGNHARKKAGRVPGLGPGTHHLILTAPHPSPLSAYSGWFGSRHFSKANAFLEAQGRGAVDWRLPD</sequence>
<dbReference type="Gene3D" id="3.40.470.10">
    <property type="entry name" value="Uracil-DNA glycosylase-like domain"/>
    <property type="match status" value="1"/>
</dbReference>
<comment type="caution">
    <text evidence="13">The sequence shown here is derived from an EMBL/GenBank/DDBJ whole genome shotgun (WGS) entry which is preliminary data.</text>
</comment>
<dbReference type="NCBIfam" id="NF003589">
    <property type="entry name" value="PRK05254.1-2"/>
    <property type="match status" value="1"/>
</dbReference>
<comment type="similarity">
    <text evidence="3 9 11">Belongs to the uracil-DNA glycosylase (UDG) superfamily. UNG family.</text>
</comment>
<comment type="catalytic activity">
    <reaction evidence="1 9 11">
        <text>Hydrolyzes single-stranded DNA or mismatched double-stranded DNA and polynucleotides, releasing free uracil.</text>
        <dbReference type="EC" id="3.2.2.27"/>
    </reaction>
</comment>
<dbReference type="InterPro" id="IPR036895">
    <property type="entry name" value="Uracil-DNA_glycosylase-like_sf"/>
</dbReference>
<dbReference type="SUPFAM" id="SSF52141">
    <property type="entry name" value="Uracil-DNA glycosylase-like"/>
    <property type="match status" value="1"/>
</dbReference>
<dbReference type="EMBL" id="JBBHJY010000006">
    <property type="protein sequence ID" value="MEJ6010766.1"/>
    <property type="molecule type" value="Genomic_DNA"/>
</dbReference>
<keyword evidence="9" id="KW-0963">Cytoplasm</keyword>
<comment type="function">
    <text evidence="2 9 11">Excises uracil residues from the DNA which can arise as a result of misincorporation of dUMP residues by DNA polymerase or due to deamination of cytosine.</text>
</comment>
<dbReference type="InterPro" id="IPR005122">
    <property type="entry name" value="Uracil-DNA_glycosylase-like"/>
</dbReference>
<evidence type="ECO:0000259" key="12">
    <source>
        <dbReference type="SMART" id="SM00986"/>
    </source>
</evidence>
<evidence type="ECO:0000313" key="14">
    <source>
        <dbReference type="Proteomes" id="UP001379235"/>
    </source>
</evidence>
<dbReference type="NCBIfam" id="NF003591">
    <property type="entry name" value="PRK05254.1-4"/>
    <property type="match status" value="1"/>
</dbReference>
<dbReference type="SMART" id="SM00986">
    <property type="entry name" value="UDG"/>
    <property type="match status" value="1"/>
</dbReference>
<dbReference type="CDD" id="cd10027">
    <property type="entry name" value="UDG-F1-like"/>
    <property type="match status" value="1"/>
</dbReference>
<evidence type="ECO:0000256" key="5">
    <source>
        <dbReference type="ARBA" id="ARBA00018429"/>
    </source>
</evidence>
<evidence type="ECO:0000256" key="6">
    <source>
        <dbReference type="ARBA" id="ARBA00022763"/>
    </source>
</evidence>
<dbReference type="Proteomes" id="UP001379235">
    <property type="component" value="Unassembled WGS sequence"/>
</dbReference>
<dbReference type="HAMAP" id="MF_00148">
    <property type="entry name" value="UDG"/>
    <property type="match status" value="1"/>
</dbReference>
<name>A0ABU8SA03_9SPHN</name>
<keyword evidence="14" id="KW-1185">Reference proteome</keyword>
<evidence type="ECO:0000256" key="2">
    <source>
        <dbReference type="ARBA" id="ARBA00002631"/>
    </source>
</evidence>
<gene>
    <name evidence="9 13" type="primary">ung</name>
    <name evidence="13" type="ORF">WG900_12655</name>
</gene>
<dbReference type="NCBIfam" id="NF003592">
    <property type="entry name" value="PRK05254.1-5"/>
    <property type="match status" value="1"/>
</dbReference>
<evidence type="ECO:0000256" key="10">
    <source>
        <dbReference type="PROSITE-ProRule" id="PRU10072"/>
    </source>
</evidence>
<keyword evidence="7 9" id="KW-0378">Hydrolase</keyword>
<dbReference type="NCBIfam" id="NF003588">
    <property type="entry name" value="PRK05254.1-1"/>
    <property type="match status" value="1"/>
</dbReference>
<dbReference type="InterPro" id="IPR002043">
    <property type="entry name" value="UDG_fam1"/>
</dbReference>
<accession>A0ABU8SA03</accession>
<dbReference type="EC" id="3.2.2.27" evidence="4 9"/>
<evidence type="ECO:0000256" key="3">
    <source>
        <dbReference type="ARBA" id="ARBA00008184"/>
    </source>
</evidence>
<dbReference type="GO" id="GO:0004844">
    <property type="term" value="F:uracil DNA N-glycosylase activity"/>
    <property type="evidence" value="ECO:0007669"/>
    <property type="project" value="UniProtKB-EC"/>
</dbReference>